<evidence type="ECO:0000256" key="2">
    <source>
        <dbReference type="ARBA" id="ARBA00023015"/>
    </source>
</evidence>
<keyword evidence="10" id="KW-1185">Reference proteome</keyword>
<protein>
    <submittedName>
        <fullName evidence="9">Sigma-70 family RNA polymerase sigma factor</fullName>
    </submittedName>
</protein>
<keyword evidence="5" id="KW-0804">Transcription</keyword>
<dbReference type="InterPro" id="IPR013324">
    <property type="entry name" value="RNA_pol_sigma_r3/r4-like"/>
</dbReference>
<dbReference type="SUPFAM" id="SSF88946">
    <property type="entry name" value="Sigma2 domain of RNA polymerase sigma factors"/>
    <property type="match status" value="1"/>
</dbReference>
<gene>
    <name evidence="9" type="ORF">GYA93_21995</name>
</gene>
<dbReference type="AlphaFoldDB" id="A0A7K3LW91"/>
<name>A0A7K3LW91_9ACTN</name>
<dbReference type="PANTHER" id="PTHR43133">
    <property type="entry name" value="RNA POLYMERASE ECF-TYPE SIGMA FACTO"/>
    <property type="match status" value="1"/>
</dbReference>
<comment type="similarity">
    <text evidence="1">Belongs to the sigma-70 factor family. ECF subfamily.</text>
</comment>
<dbReference type="Pfam" id="PF04542">
    <property type="entry name" value="Sigma70_r2"/>
    <property type="match status" value="1"/>
</dbReference>
<evidence type="ECO:0000313" key="10">
    <source>
        <dbReference type="Proteomes" id="UP000466307"/>
    </source>
</evidence>
<dbReference type="InterPro" id="IPR013325">
    <property type="entry name" value="RNA_pol_sigma_r2"/>
</dbReference>
<keyword evidence="4" id="KW-0238">DNA-binding</keyword>
<dbReference type="EMBL" id="JAADZU010000106">
    <property type="protein sequence ID" value="NDK92211.1"/>
    <property type="molecule type" value="Genomic_DNA"/>
</dbReference>
<evidence type="ECO:0000313" key="9">
    <source>
        <dbReference type="EMBL" id="NDK92211.1"/>
    </source>
</evidence>
<dbReference type="InterPro" id="IPR007627">
    <property type="entry name" value="RNA_pol_sigma70_r2"/>
</dbReference>
<dbReference type="GO" id="GO:0006352">
    <property type="term" value="P:DNA-templated transcription initiation"/>
    <property type="evidence" value="ECO:0007669"/>
    <property type="project" value="InterPro"/>
</dbReference>
<evidence type="ECO:0000256" key="3">
    <source>
        <dbReference type="ARBA" id="ARBA00023082"/>
    </source>
</evidence>
<evidence type="ECO:0000256" key="1">
    <source>
        <dbReference type="ARBA" id="ARBA00010641"/>
    </source>
</evidence>
<dbReference type="SUPFAM" id="SSF88659">
    <property type="entry name" value="Sigma3 and sigma4 domains of RNA polymerase sigma factors"/>
    <property type="match status" value="1"/>
</dbReference>
<reference evidence="9 10" key="1">
    <citation type="submission" date="2020-01" db="EMBL/GenBank/DDBJ databases">
        <title>Investigation of new actinobacteria for the biodesulphurisation of diesel fuel.</title>
        <authorList>
            <person name="Athi Narayanan S.M."/>
        </authorList>
    </citation>
    <scope>NUCLEOTIDE SEQUENCE [LARGE SCALE GENOMIC DNA]</scope>
    <source>
        <strain evidence="9 10">213E</strain>
    </source>
</reference>
<dbReference type="Gene3D" id="1.10.1740.10">
    <property type="match status" value="1"/>
</dbReference>
<dbReference type="PANTHER" id="PTHR43133:SF8">
    <property type="entry name" value="RNA POLYMERASE SIGMA FACTOR HI_1459-RELATED"/>
    <property type="match status" value="1"/>
</dbReference>
<feature type="region of interest" description="Disordered" evidence="6">
    <location>
        <begin position="189"/>
        <end position="253"/>
    </location>
</feature>
<dbReference type="InterPro" id="IPR014284">
    <property type="entry name" value="RNA_pol_sigma-70_dom"/>
</dbReference>
<dbReference type="InterPro" id="IPR039425">
    <property type="entry name" value="RNA_pol_sigma-70-like"/>
</dbReference>
<keyword evidence="2" id="KW-0805">Transcription regulation</keyword>
<evidence type="ECO:0000256" key="6">
    <source>
        <dbReference type="SAM" id="MobiDB-lite"/>
    </source>
</evidence>
<dbReference type="Gene3D" id="1.10.10.10">
    <property type="entry name" value="Winged helix-like DNA-binding domain superfamily/Winged helix DNA-binding domain"/>
    <property type="match status" value="1"/>
</dbReference>
<organism evidence="9 10">
    <name type="scientific">Gordonia desulfuricans</name>
    <dbReference type="NCBI Taxonomy" id="89051"/>
    <lineage>
        <taxon>Bacteria</taxon>
        <taxon>Bacillati</taxon>
        <taxon>Actinomycetota</taxon>
        <taxon>Actinomycetes</taxon>
        <taxon>Mycobacteriales</taxon>
        <taxon>Gordoniaceae</taxon>
        <taxon>Gordonia</taxon>
    </lineage>
</organism>
<dbReference type="InterPro" id="IPR013249">
    <property type="entry name" value="RNA_pol_sigma70_r4_t2"/>
</dbReference>
<accession>A0A7K3LW91</accession>
<evidence type="ECO:0000256" key="4">
    <source>
        <dbReference type="ARBA" id="ARBA00023125"/>
    </source>
</evidence>
<evidence type="ECO:0000256" key="5">
    <source>
        <dbReference type="ARBA" id="ARBA00023163"/>
    </source>
</evidence>
<evidence type="ECO:0000259" key="8">
    <source>
        <dbReference type="Pfam" id="PF08281"/>
    </source>
</evidence>
<comment type="caution">
    <text evidence="9">The sequence shown here is derived from an EMBL/GenBank/DDBJ whole genome shotgun (WGS) entry which is preliminary data.</text>
</comment>
<sequence length="253" mass="27495">MDLEHHAPVLVLAELDTDELAAAAAVGDTEAFTELIGRLSPSLLRYLHRLVDDPQSAEDIAQEVLLDAWRGLPDFGFRSTFKTWMFSIAYRKAIDHLRRRRDIPTESERFVDLAAGTPLPSDEALHDALVDALGAELATLPWVSRSVWWLREVEGLSLAEIAQVLQITVGSVRGHLQRTRKYLAARLAPWRPTGDERPAGAGVPSGTVPGKQAGDKAVPGKQVPDVRGADQQGADEQGTGGRGVGETDEKGVR</sequence>
<dbReference type="GO" id="GO:0003677">
    <property type="term" value="F:DNA binding"/>
    <property type="evidence" value="ECO:0007669"/>
    <property type="project" value="UniProtKB-KW"/>
</dbReference>
<dbReference type="GO" id="GO:0016987">
    <property type="term" value="F:sigma factor activity"/>
    <property type="evidence" value="ECO:0007669"/>
    <property type="project" value="UniProtKB-KW"/>
</dbReference>
<proteinExistence type="inferred from homology"/>
<feature type="domain" description="RNA polymerase sigma-70 region 2" evidence="7">
    <location>
        <begin position="35"/>
        <end position="101"/>
    </location>
</feature>
<feature type="domain" description="RNA polymerase sigma factor 70 region 4 type 2" evidence="8">
    <location>
        <begin position="132"/>
        <end position="183"/>
    </location>
</feature>
<dbReference type="NCBIfam" id="TIGR02937">
    <property type="entry name" value="sigma70-ECF"/>
    <property type="match status" value="1"/>
</dbReference>
<dbReference type="InterPro" id="IPR036388">
    <property type="entry name" value="WH-like_DNA-bd_sf"/>
</dbReference>
<dbReference type="Pfam" id="PF08281">
    <property type="entry name" value="Sigma70_r4_2"/>
    <property type="match status" value="1"/>
</dbReference>
<evidence type="ECO:0000259" key="7">
    <source>
        <dbReference type="Pfam" id="PF04542"/>
    </source>
</evidence>
<keyword evidence="3" id="KW-0731">Sigma factor</keyword>
<dbReference type="Proteomes" id="UP000466307">
    <property type="component" value="Unassembled WGS sequence"/>
</dbReference>